<dbReference type="InterPro" id="IPR015867">
    <property type="entry name" value="N-reg_PII/ATP_PRibTrfase_C"/>
</dbReference>
<dbReference type="InterPro" id="IPR036069">
    <property type="entry name" value="DUF34/NIF3_sf"/>
</dbReference>
<dbReference type="PANTHER" id="PTHR41774">
    <property type="match status" value="1"/>
</dbReference>
<dbReference type="AlphaFoldDB" id="A0A382EE71"/>
<protein>
    <recommendedName>
        <fullName evidence="2">NGG1p interacting factor NIF3</fullName>
    </recommendedName>
</protein>
<accession>A0A382EE71</accession>
<reference evidence="1" key="1">
    <citation type="submission" date="2018-05" db="EMBL/GenBank/DDBJ databases">
        <authorList>
            <person name="Lanie J.A."/>
            <person name="Ng W.-L."/>
            <person name="Kazmierczak K.M."/>
            <person name="Andrzejewski T.M."/>
            <person name="Davidsen T.M."/>
            <person name="Wayne K.J."/>
            <person name="Tettelin H."/>
            <person name="Glass J.I."/>
            <person name="Rusch D."/>
            <person name="Podicherti R."/>
            <person name="Tsui H.-C.T."/>
            <person name="Winkler M.E."/>
        </authorList>
    </citation>
    <scope>NUCLEOTIDE SEQUENCE</scope>
</reference>
<sequence>MDAEKVKSAMFAAGAGEHENYTQCSWQTEGKGQFMPIHDAKPVIGKIDQIEIVPEVKVEMMCHKDKIKNVVTSMKNSHPYESVAYTVIRMEEI</sequence>
<evidence type="ECO:0000313" key="1">
    <source>
        <dbReference type="EMBL" id="SVB48354.1"/>
    </source>
</evidence>
<dbReference type="SUPFAM" id="SSF102705">
    <property type="entry name" value="NIF3 (NGG1p interacting factor 3)-like"/>
    <property type="match status" value="1"/>
</dbReference>
<evidence type="ECO:0008006" key="2">
    <source>
        <dbReference type="Google" id="ProtNLM"/>
    </source>
</evidence>
<dbReference type="PANTHER" id="PTHR41774:SF1">
    <property type="entry name" value="NGG1P INTERACTING FACTOR NIF3"/>
    <property type="match status" value="1"/>
</dbReference>
<dbReference type="EMBL" id="UINC01043805">
    <property type="protein sequence ID" value="SVB48354.1"/>
    <property type="molecule type" value="Genomic_DNA"/>
</dbReference>
<gene>
    <name evidence="1" type="ORF">METZ01_LOCUS201208</name>
</gene>
<proteinExistence type="predicted"/>
<organism evidence="1">
    <name type="scientific">marine metagenome</name>
    <dbReference type="NCBI Taxonomy" id="408172"/>
    <lineage>
        <taxon>unclassified sequences</taxon>
        <taxon>metagenomes</taxon>
        <taxon>ecological metagenomes</taxon>
    </lineage>
</organism>
<name>A0A382EE71_9ZZZZ</name>
<dbReference type="Gene3D" id="3.30.70.120">
    <property type="match status" value="1"/>
</dbReference>